<accession>X1RZD1</accession>
<reference evidence="1" key="1">
    <citation type="journal article" date="2014" name="Front. Microbiol.">
        <title>High frequency of phylogenetically diverse reductive dehalogenase-homologous genes in deep subseafloor sedimentary metagenomes.</title>
        <authorList>
            <person name="Kawai M."/>
            <person name="Futagami T."/>
            <person name="Toyoda A."/>
            <person name="Takaki Y."/>
            <person name="Nishi S."/>
            <person name="Hori S."/>
            <person name="Arai W."/>
            <person name="Tsubouchi T."/>
            <person name="Morono Y."/>
            <person name="Uchiyama I."/>
            <person name="Ito T."/>
            <person name="Fujiyama A."/>
            <person name="Inagaki F."/>
            <person name="Takami H."/>
        </authorList>
    </citation>
    <scope>NUCLEOTIDE SEQUENCE</scope>
    <source>
        <strain evidence="1">Expedition CK06-06</strain>
    </source>
</reference>
<dbReference type="AlphaFoldDB" id="X1RZD1"/>
<gene>
    <name evidence="1" type="ORF">S12H4_17604</name>
</gene>
<evidence type="ECO:0000313" key="1">
    <source>
        <dbReference type="EMBL" id="GAI86137.1"/>
    </source>
</evidence>
<proteinExistence type="predicted"/>
<protein>
    <submittedName>
        <fullName evidence="1">Uncharacterized protein</fullName>
    </submittedName>
</protein>
<organism evidence="1">
    <name type="scientific">marine sediment metagenome</name>
    <dbReference type="NCBI Taxonomy" id="412755"/>
    <lineage>
        <taxon>unclassified sequences</taxon>
        <taxon>metagenomes</taxon>
        <taxon>ecological metagenomes</taxon>
    </lineage>
</organism>
<feature type="non-terminal residue" evidence="1">
    <location>
        <position position="1"/>
    </location>
</feature>
<sequence>AIYAVVFRSKTPDDDLEFIEFKEDINLVL</sequence>
<dbReference type="EMBL" id="BARW01008624">
    <property type="protein sequence ID" value="GAI86137.1"/>
    <property type="molecule type" value="Genomic_DNA"/>
</dbReference>
<comment type="caution">
    <text evidence="1">The sequence shown here is derived from an EMBL/GenBank/DDBJ whole genome shotgun (WGS) entry which is preliminary data.</text>
</comment>
<name>X1RZD1_9ZZZZ</name>